<evidence type="ECO:0000259" key="3">
    <source>
        <dbReference type="PROSITE" id="PS50882"/>
    </source>
</evidence>
<comment type="similarity">
    <text evidence="1">Belongs to the YTHDF family.</text>
</comment>
<dbReference type="Pfam" id="PF04146">
    <property type="entry name" value="YTH"/>
    <property type="match status" value="1"/>
</dbReference>
<dbReference type="Proteomes" id="UP001163823">
    <property type="component" value="Chromosome 12"/>
</dbReference>
<evidence type="ECO:0000256" key="2">
    <source>
        <dbReference type="SAM" id="MobiDB-lite"/>
    </source>
</evidence>
<feature type="compositionally biased region" description="Polar residues" evidence="2">
    <location>
        <begin position="197"/>
        <end position="215"/>
    </location>
</feature>
<evidence type="ECO:0000256" key="1">
    <source>
        <dbReference type="RuleBase" id="RU369095"/>
    </source>
</evidence>
<evidence type="ECO:0000313" key="4">
    <source>
        <dbReference type="EMBL" id="KAJ7949035.1"/>
    </source>
</evidence>
<keyword evidence="1" id="KW-0694">RNA-binding</keyword>
<dbReference type="PROSITE" id="PS50882">
    <property type="entry name" value="YTH"/>
    <property type="match status" value="1"/>
</dbReference>
<organism evidence="4 5">
    <name type="scientific">Quillaja saponaria</name>
    <name type="common">Soap bark tree</name>
    <dbReference type="NCBI Taxonomy" id="32244"/>
    <lineage>
        <taxon>Eukaryota</taxon>
        <taxon>Viridiplantae</taxon>
        <taxon>Streptophyta</taxon>
        <taxon>Embryophyta</taxon>
        <taxon>Tracheophyta</taxon>
        <taxon>Spermatophyta</taxon>
        <taxon>Magnoliopsida</taxon>
        <taxon>eudicotyledons</taxon>
        <taxon>Gunneridae</taxon>
        <taxon>Pentapetalae</taxon>
        <taxon>rosids</taxon>
        <taxon>fabids</taxon>
        <taxon>Fabales</taxon>
        <taxon>Quillajaceae</taxon>
        <taxon>Quillaja</taxon>
    </lineage>
</organism>
<feature type="domain" description="YTH" evidence="3">
    <location>
        <begin position="370"/>
        <end position="511"/>
    </location>
</feature>
<feature type="region of interest" description="Disordered" evidence="2">
    <location>
        <begin position="1"/>
        <end position="69"/>
    </location>
</feature>
<dbReference type="PANTHER" id="PTHR12357:SF127">
    <property type="entry name" value="YTH DOMAIN-CONTAINING FAMILY PROTEIN"/>
    <property type="match status" value="1"/>
</dbReference>
<name>A0AAD7PBT8_QUISA</name>
<feature type="compositionally biased region" description="Basic and acidic residues" evidence="2">
    <location>
        <begin position="56"/>
        <end position="68"/>
    </location>
</feature>
<dbReference type="KEGG" id="qsa:O6P43_029427"/>
<dbReference type="AlphaFoldDB" id="A0AAD7PBT8"/>
<dbReference type="PANTHER" id="PTHR12357">
    <property type="entry name" value="YTH YT521-B HOMOLOGY DOMAIN-CONTAINING"/>
    <property type="match status" value="1"/>
</dbReference>
<dbReference type="CDD" id="cd21134">
    <property type="entry name" value="YTH"/>
    <property type="match status" value="1"/>
</dbReference>
<protein>
    <recommendedName>
        <fullName evidence="1">YTH domain-containing family protein</fullName>
    </recommendedName>
</protein>
<dbReference type="InterPro" id="IPR007275">
    <property type="entry name" value="YTH_domain"/>
</dbReference>
<sequence length="579" mass="64272">MAAELQQPREMTQKKLHLDPSTAEITNSNLMPSKDGSSPSDAISCISSTDATGSAKESDVDQESRTVDEGMGYPESGFYGYYHSGYGGNFGELDNQGFYVGADAVELPYPVTQADNGSFVYLMPGFQPGYCTYVPINAVGIDGQYVGQPVYTPSPMMQSPLGSPGYYPTPLPYGELLPSQYMWDTSLVGDVTSGNGYDESVSSQNSRHNFSSPSHNGAVPSIASPSNLSNPLEVKKTRLLSDVSLGHVMHNQLKPVNKAPTHGSVFQSDVVANSYFPAYSKSGFPYQNNLLNMKGNARAWPSTDKLKMRSKINVSLNEQNQGPRTAIAKGGLVSGDYVTSDGSGTGNSKNSLIRRDQYNLPDFPTKYDHAFFFVIKSYSEDDVHKSIKYNVWASTPNGNKKLDSAYQDAQERMAVKGSNFPVFLFFSVNASGQFCGVAEMIGRVDFNKSMDFWQQDKWNGYFPVKWHIIKDVPNPQLRHIILEKNDNKPVTNSRDTQEVNFLKGIEMLNIFKNFLSKTSILDDFEFYESRQKVMQEKRTRQSMFQSNVQKLDDLATAFGSVDLSAVRSKEPNIEIRVKE</sequence>
<evidence type="ECO:0000313" key="5">
    <source>
        <dbReference type="Proteomes" id="UP001163823"/>
    </source>
</evidence>
<feature type="compositionally biased region" description="Low complexity" evidence="2">
    <location>
        <begin position="37"/>
        <end position="48"/>
    </location>
</feature>
<dbReference type="GO" id="GO:0003729">
    <property type="term" value="F:mRNA binding"/>
    <property type="evidence" value="ECO:0007669"/>
    <property type="project" value="UniProtKB-UniRule"/>
</dbReference>
<dbReference type="EMBL" id="JARAOO010000012">
    <property type="protein sequence ID" value="KAJ7949035.1"/>
    <property type="molecule type" value="Genomic_DNA"/>
</dbReference>
<comment type="caution">
    <text evidence="4">The sequence shown here is derived from an EMBL/GenBank/DDBJ whole genome shotgun (WGS) entry which is preliminary data.</text>
</comment>
<accession>A0AAD7PBT8</accession>
<dbReference type="GO" id="GO:0005737">
    <property type="term" value="C:cytoplasm"/>
    <property type="evidence" value="ECO:0007669"/>
    <property type="project" value="TreeGrafter"/>
</dbReference>
<comment type="function">
    <text evidence="1">Specifically recognizes and binds N6-methyladenosine (m6A)-containing RNAs, and regulates mRNA stability. M6A is a modification present at internal sites of mRNAs and some non-coding RNAs and plays a role in mRNA stability and processing.</text>
</comment>
<feature type="region of interest" description="Disordered" evidence="2">
    <location>
        <begin position="197"/>
        <end position="228"/>
    </location>
</feature>
<reference evidence="4" key="1">
    <citation type="journal article" date="2023" name="Science">
        <title>Elucidation of the pathway for biosynthesis of saponin adjuvants from the soapbark tree.</title>
        <authorList>
            <person name="Reed J."/>
            <person name="Orme A."/>
            <person name="El-Demerdash A."/>
            <person name="Owen C."/>
            <person name="Martin L.B.B."/>
            <person name="Misra R.C."/>
            <person name="Kikuchi S."/>
            <person name="Rejzek M."/>
            <person name="Martin A.C."/>
            <person name="Harkess A."/>
            <person name="Leebens-Mack J."/>
            <person name="Louveau T."/>
            <person name="Stephenson M.J."/>
            <person name="Osbourn A."/>
        </authorList>
    </citation>
    <scope>NUCLEOTIDE SEQUENCE</scope>
    <source>
        <strain evidence="4">S10</strain>
    </source>
</reference>
<dbReference type="InterPro" id="IPR045168">
    <property type="entry name" value="YTH_prot"/>
</dbReference>
<dbReference type="GO" id="GO:0061157">
    <property type="term" value="P:mRNA destabilization"/>
    <property type="evidence" value="ECO:0007669"/>
    <property type="project" value="TreeGrafter"/>
</dbReference>
<proteinExistence type="inferred from homology"/>
<dbReference type="Gene3D" id="3.10.590.10">
    <property type="entry name" value="ph1033 like domains"/>
    <property type="match status" value="1"/>
</dbReference>
<gene>
    <name evidence="4" type="ORF">O6P43_029427</name>
</gene>
<dbReference type="GO" id="GO:1990247">
    <property type="term" value="F:N6-methyladenosine-containing RNA reader activity"/>
    <property type="evidence" value="ECO:0007669"/>
    <property type="project" value="UniProtKB-UniRule"/>
</dbReference>
<keyword evidence="5" id="KW-1185">Reference proteome</keyword>